<dbReference type="GO" id="GO:0042101">
    <property type="term" value="C:T cell receptor complex"/>
    <property type="evidence" value="ECO:0007669"/>
    <property type="project" value="UniProtKB-KW"/>
</dbReference>
<sequence>METCWILSVALAALYPGAVRGDSIQSQDPEMSRGEGDAVTLRCSYSTSDQYPYLYWYRQYPNQAPQYILYRGARSSSSHSNTASFAQKRFSSQADDSTTVLNITALEPEDSAVYYCALWVAP</sequence>
<dbReference type="Pfam" id="PF07686">
    <property type="entry name" value="V-set"/>
    <property type="match status" value="1"/>
</dbReference>
<gene>
    <name evidence="8" type="ORF">Y1Q_0010603</name>
</gene>
<dbReference type="PANTHER" id="PTHR19367:SF18">
    <property type="entry name" value="T CELL RECEPTOR ALPHA VARIABLE 16"/>
    <property type="match status" value="1"/>
</dbReference>
<evidence type="ECO:0000256" key="6">
    <source>
        <dbReference type="SAM" id="SignalP"/>
    </source>
</evidence>
<keyword evidence="4" id="KW-0393">Immunoglobulin domain</keyword>
<keyword evidence="9" id="KW-1185">Reference proteome</keyword>
<dbReference type="SMART" id="SM00409">
    <property type="entry name" value="IG"/>
    <property type="match status" value="1"/>
</dbReference>
<dbReference type="InterPro" id="IPR013783">
    <property type="entry name" value="Ig-like_fold"/>
</dbReference>
<proteinExistence type="predicted"/>
<dbReference type="PANTHER" id="PTHR19367">
    <property type="entry name" value="T-CELL RECEPTOR ALPHA CHAIN V REGION"/>
    <property type="match status" value="1"/>
</dbReference>
<dbReference type="Gene3D" id="2.60.40.10">
    <property type="entry name" value="Immunoglobulins"/>
    <property type="match status" value="1"/>
</dbReference>
<dbReference type="SUPFAM" id="SSF48726">
    <property type="entry name" value="Immunoglobulin"/>
    <property type="match status" value="1"/>
</dbReference>
<dbReference type="PROSITE" id="PS50835">
    <property type="entry name" value="IG_LIKE"/>
    <property type="match status" value="1"/>
</dbReference>
<dbReference type="Proteomes" id="UP000050525">
    <property type="component" value="Unassembled WGS sequence"/>
</dbReference>
<dbReference type="InterPro" id="IPR007110">
    <property type="entry name" value="Ig-like_dom"/>
</dbReference>
<dbReference type="AlphaFoldDB" id="A0A151PH49"/>
<keyword evidence="3" id="KW-0675">Receptor</keyword>
<evidence type="ECO:0000256" key="2">
    <source>
        <dbReference type="ARBA" id="ARBA00023130"/>
    </source>
</evidence>
<feature type="chain" id="PRO_5007587041" description="Ig-like domain-containing protein" evidence="6">
    <location>
        <begin position="22"/>
        <end position="122"/>
    </location>
</feature>
<dbReference type="FunFam" id="2.60.40.10:FF:002173">
    <property type="entry name" value="TRADV8 protein"/>
    <property type="match status" value="1"/>
</dbReference>
<comment type="caution">
    <text evidence="8">The sequence shown here is derived from an EMBL/GenBank/DDBJ whole genome shotgun (WGS) entry which is preliminary data.</text>
</comment>
<evidence type="ECO:0000313" key="8">
    <source>
        <dbReference type="EMBL" id="KYO48224.1"/>
    </source>
</evidence>
<keyword evidence="1 6" id="KW-0732">Signal</keyword>
<dbReference type="InterPro" id="IPR003599">
    <property type="entry name" value="Ig_sub"/>
</dbReference>
<evidence type="ECO:0000313" key="9">
    <source>
        <dbReference type="Proteomes" id="UP000050525"/>
    </source>
</evidence>
<accession>A0A151PH49</accession>
<evidence type="ECO:0000259" key="7">
    <source>
        <dbReference type="PROSITE" id="PS50835"/>
    </source>
</evidence>
<evidence type="ECO:0000256" key="1">
    <source>
        <dbReference type="ARBA" id="ARBA00022729"/>
    </source>
</evidence>
<dbReference type="InterPro" id="IPR051287">
    <property type="entry name" value="TCR_variable_region"/>
</dbReference>
<dbReference type="InterPro" id="IPR013106">
    <property type="entry name" value="Ig_V-set"/>
</dbReference>
<dbReference type="SMART" id="SM00406">
    <property type="entry name" value="IGv"/>
    <property type="match status" value="1"/>
</dbReference>
<keyword evidence="5" id="KW-0391">Immunity</keyword>
<evidence type="ECO:0000256" key="4">
    <source>
        <dbReference type="ARBA" id="ARBA00023319"/>
    </source>
</evidence>
<evidence type="ECO:0000256" key="3">
    <source>
        <dbReference type="ARBA" id="ARBA00023170"/>
    </source>
</evidence>
<reference evidence="8 9" key="1">
    <citation type="journal article" date="2012" name="Genome Biol.">
        <title>Sequencing three crocodilian genomes to illuminate the evolution of archosaurs and amniotes.</title>
        <authorList>
            <person name="St John J.A."/>
            <person name="Braun E.L."/>
            <person name="Isberg S.R."/>
            <person name="Miles L.G."/>
            <person name="Chong A.Y."/>
            <person name="Gongora J."/>
            <person name="Dalzell P."/>
            <person name="Moran C."/>
            <person name="Bed'hom B."/>
            <person name="Abzhanov A."/>
            <person name="Burgess S.C."/>
            <person name="Cooksey A.M."/>
            <person name="Castoe T.A."/>
            <person name="Crawford N.G."/>
            <person name="Densmore L.D."/>
            <person name="Drew J.C."/>
            <person name="Edwards S.V."/>
            <person name="Faircloth B.C."/>
            <person name="Fujita M.K."/>
            <person name="Greenwold M.J."/>
            <person name="Hoffmann F.G."/>
            <person name="Howard J.M."/>
            <person name="Iguchi T."/>
            <person name="Janes D.E."/>
            <person name="Khan S.Y."/>
            <person name="Kohno S."/>
            <person name="de Koning A.J."/>
            <person name="Lance S.L."/>
            <person name="McCarthy F.M."/>
            <person name="McCormack J.E."/>
            <person name="Merchant M.E."/>
            <person name="Peterson D.G."/>
            <person name="Pollock D.D."/>
            <person name="Pourmand N."/>
            <person name="Raney B.J."/>
            <person name="Roessler K.A."/>
            <person name="Sanford J.R."/>
            <person name="Sawyer R.H."/>
            <person name="Schmidt C.J."/>
            <person name="Triplett E.W."/>
            <person name="Tuberville T.D."/>
            <person name="Venegas-Anaya M."/>
            <person name="Howard J.T."/>
            <person name="Jarvis E.D."/>
            <person name="Guillette L.J.Jr."/>
            <person name="Glenn T.C."/>
            <person name="Green R.E."/>
            <person name="Ray D.A."/>
        </authorList>
    </citation>
    <scope>NUCLEOTIDE SEQUENCE [LARGE SCALE GENOMIC DNA]</scope>
    <source>
        <strain evidence="8">KSC_2009_1</strain>
    </source>
</reference>
<feature type="signal peptide" evidence="6">
    <location>
        <begin position="1"/>
        <end position="21"/>
    </location>
</feature>
<name>A0A151PH49_ALLMI</name>
<dbReference type="GO" id="GO:0002250">
    <property type="term" value="P:adaptive immune response"/>
    <property type="evidence" value="ECO:0007669"/>
    <property type="project" value="UniProtKB-KW"/>
</dbReference>
<dbReference type="EMBL" id="AKHW03000242">
    <property type="protein sequence ID" value="KYO48224.1"/>
    <property type="molecule type" value="Genomic_DNA"/>
</dbReference>
<dbReference type="InterPro" id="IPR036179">
    <property type="entry name" value="Ig-like_dom_sf"/>
</dbReference>
<keyword evidence="5" id="KW-1279">T cell receptor</keyword>
<organism evidence="8 9">
    <name type="scientific">Alligator mississippiensis</name>
    <name type="common">American alligator</name>
    <dbReference type="NCBI Taxonomy" id="8496"/>
    <lineage>
        <taxon>Eukaryota</taxon>
        <taxon>Metazoa</taxon>
        <taxon>Chordata</taxon>
        <taxon>Craniata</taxon>
        <taxon>Vertebrata</taxon>
        <taxon>Euteleostomi</taxon>
        <taxon>Archelosauria</taxon>
        <taxon>Archosauria</taxon>
        <taxon>Crocodylia</taxon>
        <taxon>Alligatoridae</taxon>
        <taxon>Alligatorinae</taxon>
        <taxon>Alligator</taxon>
    </lineage>
</organism>
<keyword evidence="2" id="KW-1064">Adaptive immunity</keyword>
<evidence type="ECO:0000256" key="5">
    <source>
        <dbReference type="ARBA" id="ARBA00043266"/>
    </source>
</evidence>
<protein>
    <recommendedName>
        <fullName evidence="7">Ig-like domain-containing protein</fullName>
    </recommendedName>
</protein>
<feature type="domain" description="Ig-like" evidence="7">
    <location>
        <begin position="16"/>
        <end position="122"/>
    </location>
</feature>